<dbReference type="EMBL" id="MN740109">
    <property type="protein sequence ID" value="QHT88100.1"/>
    <property type="molecule type" value="Genomic_DNA"/>
</dbReference>
<sequence length="233" mass="27657">MVDFNNITSITSFKDLKQNKISENKDYIILFFYWESCGACHMAIPVVCEVIDKYMRDEYNCKFIKIHTADIKDTKENNEIKEDRLRKIYKGGVPAFRILKKSGDGYDVYTINNNNYKYSTDGFADKNYSNNDDKYLSTKNTLIDWIDNFNKTTRENYNTNDTKFDIKYAHEIIQNINSPQLERMKSKRYYEKDKDDGSGYTVMQLCDPYVKELNKSFNKIINDKLNPLFKRKH</sequence>
<dbReference type="InterPro" id="IPR013766">
    <property type="entry name" value="Thioredoxin_domain"/>
</dbReference>
<organism evidence="2">
    <name type="scientific">viral metagenome</name>
    <dbReference type="NCBI Taxonomy" id="1070528"/>
    <lineage>
        <taxon>unclassified sequences</taxon>
        <taxon>metagenomes</taxon>
        <taxon>organismal metagenomes</taxon>
    </lineage>
</organism>
<dbReference type="CDD" id="cd02947">
    <property type="entry name" value="TRX_family"/>
    <property type="match status" value="1"/>
</dbReference>
<dbReference type="InterPro" id="IPR036249">
    <property type="entry name" value="Thioredoxin-like_sf"/>
</dbReference>
<feature type="domain" description="Thioredoxin" evidence="1">
    <location>
        <begin position="18"/>
        <end position="82"/>
    </location>
</feature>
<dbReference type="Gene3D" id="3.40.30.10">
    <property type="entry name" value="Glutaredoxin"/>
    <property type="match status" value="1"/>
</dbReference>
<dbReference type="SUPFAM" id="SSF52833">
    <property type="entry name" value="Thioredoxin-like"/>
    <property type="match status" value="1"/>
</dbReference>
<proteinExistence type="predicted"/>
<reference evidence="2" key="1">
    <citation type="journal article" date="2020" name="Nature">
        <title>Giant virus diversity and host interactions through global metagenomics.</title>
        <authorList>
            <person name="Schulz F."/>
            <person name="Roux S."/>
            <person name="Paez-Espino D."/>
            <person name="Jungbluth S."/>
            <person name="Walsh D.A."/>
            <person name="Denef V.J."/>
            <person name="McMahon K.D."/>
            <person name="Konstantinidis K.T."/>
            <person name="Eloe-Fadrosh E.A."/>
            <person name="Kyrpides N.C."/>
            <person name="Woyke T."/>
        </authorList>
    </citation>
    <scope>NUCLEOTIDE SEQUENCE</scope>
    <source>
        <strain evidence="2">GVMAG-M-3300023184-24</strain>
    </source>
</reference>
<name>A0A6C0I687_9ZZZZ</name>
<dbReference type="AlphaFoldDB" id="A0A6C0I687"/>
<evidence type="ECO:0000313" key="2">
    <source>
        <dbReference type="EMBL" id="QHT88100.1"/>
    </source>
</evidence>
<evidence type="ECO:0000259" key="1">
    <source>
        <dbReference type="Pfam" id="PF00085"/>
    </source>
</evidence>
<dbReference type="Pfam" id="PF00085">
    <property type="entry name" value="Thioredoxin"/>
    <property type="match status" value="1"/>
</dbReference>
<protein>
    <recommendedName>
        <fullName evidence="1">Thioredoxin domain-containing protein</fullName>
    </recommendedName>
</protein>
<accession>A0A6C0I687</accession>